<gene>
    <name evidence="1" type="ORF">Patl1_09067</name>
</gene>
<protein>
    <submittedName>
        <fullName evidence="1">Uncharacterized protein</fullName>
    </submittedName>
</protein>
<proteinExistence type="predicted"/>
<keyword evidence="2" id="KW-1185">Reference proteome</keyword>
<dbReference type="Proteomes" id="UP001164250">
    <property type="component" value="Chromosome 10"/>
</dbReference>
<accession>A0ACC1AGC2</accession>
<evidence type="ECO:0000313" key="1">
    <source>
        <dbReference type="EMBL" id="KAJ0085872.1"/>
    </source>
</evidence>
<name>A0ACC1AGC2_9ROSI</name>
<reference evidence="2" key="1">
    <citation type="journal article" date="2023" name="G3 (Bethesda)">
        <title>Genome assembly and association tests identify interacting loci associated with vigor, precocity, and sex in interspecific pistachio rootstocks.</title>
        <authorList>
            <person name="Palmer W."/>
            <person name="Jacygrad E."/>
            <person name="Sagayaradj S."/>
            <person name="Cavanaugh K."/>
            <person name="Han R."/>
            <person name="Bertier L."/>
            <person name="Beede B."/>
            <person name="Kafkas S."/>
            <person name="Golino D."/>
            <person name="Preece J."/>
            <person name="Michelmore R."/>
        </authorList>
    </citation>
    <scope>NUCLEOTIDE SEQUENCE [LARGE SCALE GENOMIC DNA]</scope>
</reference>
<dbReference type="EMBL" id="CM047906">
    <property type="protein sequence ID" value="KAJ0085872.1"/>
    <property type="molecule type" value="Genomic_DNA"/>
</dbReference>
<sequence length="489" mass="54592">MHPFNQNPSPTLHPQLRPNSKKRHTFKRLQFHCQYMRQCKYLLSSISAEPSISGVSLDIQVVELGWWLEGSSYCSKDANCTPVLSPGGRQGFRCQCKQGFQGDGYHAGIGCHKGSVAGAFFIISLGVVCCFIRRRSYSKTRNRTKHRLSEATGISIPIYPYKEIEKATNGFSEKQRLGTGAYGTVYQGKLHNNDLWVAIKRIKQRDTDSIEQVVNEIKLLSSVSHPNLVRLLGCSIEHGEQILVYEFMPNGTLCQHLQRERGDGLAWPVRLTIATETAQAIAHLHSAINPPIYHRDIKSSNILLDYNFKSKVADFGLSRLDEIIDPFLEPHSDAWTFCSVHKVAELAFRCLAFHRDMRPSMMEVAAELEQIRMSRWASSEEITCTASSEPSPCSSFSNISEKPLSFSVKKGGIESRGGFFLLHTEANNVDIIDGLKENSPVSVQDPWLSEQSSPSSNSLLSNVHCSATVFSLHHGSLSSSELQVFDDAQ</sequence>
<evidence type="ECO:0000313" key="2">
    <source>
        <dbReference type="Proteomes" id="UP001164250"/>
    </source>
</evidence>
<comment type="caution">
    <text evidence="1">The sequence shown here is derived from an EMBL/GenBank/DDBJ whole genome shotgun (WGS) entry which is preliminary data.</text>
</comment>
<organism evidence="1 2">
    <name type="scientific">Pistacia atlantica</name>
    <dbReference type="NCBI Taxonomy" id="434234"/>
    <lineage>
        <taxon>Eukaryota</taxon>
        <taxon>Viridiplantae</taxon>
        <taxon>Streptophyta</taxon>
        <taxon>Embryophyta</taxon>
        <taxon>Tracheophyta</taxon>
        <taxon>Spermatophyta</taxon>
        <taxon>Magnoliopsida</taxon>
        <taxon>eudicotyledons</taxon>
        <taxon>Gunneridae</taxon>
        <taxon>Pentapetalae</taxon>
        <taxon>rosids</taxon>
        <taxon>malvids</taxon>
        <taxon>Sapindales</taxon>
        <taxon>Anacardiaceae</taxon>
        <taxon>Pistacia</taxon>
    </lineage>
</organism>